<keyword evidence="1" id="KW-1133">Transmembrane helix</keyword>
<dbReference type="AlphaFoldDB" id="A0A858SSY7"/>
<dbReference type="Proteomes" id="UP000503308">
    <property type="component" value="Chromosome"/>
</dbReference>
<evidence type="ECO:0000256" key="1">
    <source>
        <dbReference type="SAM" id="Phobius"/>
    </source>
</evidence>
<evidence type="ECO:0000313" key="3">
    <source>
        <dbReference type="Proteomes" id="UP000503308"/>
    </source>
</evidence>
<dbReference type="KEGG" id="rpon:G3256_09845"/>
<proteinExistence type="predicted"/>
<evidence type="ECO:0008006" key="4">
    <source>
        <dbReference type="Google" id="ProtNLM"/>
    </source>
</evidence>
<keyword evidence="3" id="KW-1185">Reference proteome</keyword>
<keyword evidence="1" id="KW-0812">Transmembrane</keyword>
<dbReference type="EMBL" id="CP048788">
    <property type="protein sequence ID" value="QJF51440.1"/>
    <property type="molecule type" value="Genomic_DNA"/>
</dbReference>
<name>A0A858SSY7_9RHOB</name>
<gene>
    <name evidence="2" type="ORF">G3256_09845</name>
</gene>
<reference evidence="2 3" key="1">
    <citation type="submission" date="2020-02" db="EMBL/GenBank/DDBJ databases">
        <title>Genome sequence of Roseobacter ponti.</title>
        <authorList>
            <person name="Hollensteiner J."/>
            <person name="Schneider D."/>
            <person name="Poehlein A."/>
            <person name="Daniel R."/>
        </authorList>
    </citation>
    <scope>NUCLEOTIDE SEQUENCE [LARGE SCALE GENOMIC DNA]</scope>
    <source>
        <strain evidence="2 3">DSM 106830</strain>
    </source>
</reference>
<evidence type="ECO:0000313" key="2">
    <source>
        <dbReference type="EMBL" id="QJF51440.1"/>
    </source>
</evidence>
<organism evidence="2 3">
    <name type="scientific">Roseobacter ponti</name>
    <dbReference type="NCBI Taxonomy" id="1891787"/>
    <lineage>
        <taxon>Bacteria</taxon>
        <taxon>Pseudomonadati</taxon>
        <taxon>Pseudomonadota</taxon>
        <taxon>Alphaproteobacteria</taxon>
        <taxon>Rhodobacterales</taxon>
        <taxon>Roseobacteraceae</taxon>
        <taxon>Roseobacter</taxon>
    </lineage>
</organism>
<accession>A0A858SSY7</accession>
<feature type="transmembrane region" description="Helical" evidence="1">
    <location>
        <begin position="6"/>
        <end position="22"/>
    </location>
</feature>
<feature type="transmembrane region" description="Helical" evidence="1">
    <location>
        <begin position="55"/>
        <end position="75"/>
    </location>
</feature>
<dbReference type="RefSeq" id="WP_169640656.1">
    <property type="nucleotide sequence ID" value="NZ_CP048788.1"/>
</dbReference>
<protein>
    <recommendedName>
        <fullName evidence="4">NfeD-like C-terminal domain-containing protein</fullName>
    </recommendedName>
</protein>
<keyword evidence="1" id="KW-0472">Membrane</keyword>
<sequence>MVDALLSLWWIWVAIALVLGIIEVLAPGFIFLGFALGALVTAALVAFGYVPSAAVLFAVFGGVSLLAWVGLRFVFRGQTSGARIVTRDINDN</sequence>
<feature type="transmembrane region" description="Helical" evidence="1">
    <location>
        <begin position="29"/>
        <end position="49"/>
    </location>
</feature>